<dbReference type="RefSeq" id="WP_146682355.1">
    <property type="nucleotide sequence ID" value="NZ_CP019646.1"/>
</dbReference>
<dbReference type="Gene3D" id="3.40.50.300">
    <property type="entry name" value="P-loop containing nucleotide triphosphate hydrolases"/>
    <property type="match status" value="1"/>
</dbReference>
<evidence type="ECO:0000313" key="5">
    <source>
        <dbReference type="Proteomes" id="UP000188181"/>
    </source>
</evidence>
<dbReference type="PANTHER" id="PTHR45766">
    <property type="entry name" value="DNA ANNEALING HELICASE AND ENDONUCLEASE ZRANB3 FAMILY MEMBER"/>
    <property type="match status" value="1"/>
</dbReference>
<dbReference type="STRING" id="1851148.SMSP2_00399"/>
<dbReference type="SMART" id="SM00487">
    <property type="entry name" value="DEXDc"/>
    <property type="match status" value="1"/>
</dbReference>
<protein>
    <submittedName>
        <fullName evidence="4">RNA polymerase-associated protein RapA</fullName>
        <ecNumber evidence="4">3.6.4.-</ecNumber>
    </submittedName>
</protein>
<dbReference type="Pfam" id="PF00176">
    <property type="entry name" value="SNF2-rel_dom"/>
    <property type="match status" value="1"/>
</dbReference>
<evidence type="ECO:0000259" key="2">
    <source>
        <dbReference type="PROSITE" id="PS51192"/>
    </source>
</evidence>
<dbReference type="AlphaFoldDB" id="A0A1Q2MBK4"/>
<accession>A0A1Q2MBK4</accession>
<feature type="domain" description="Helicase ATP-binding" evidence="2">
    <location>
        <begin position="272"/>
        <end position="452"/>
    </location>
</feature>
<dbReference type="KEGG" id="pbas:SMSP2_00399"/>
<dbReference type="InterPro" id="IPR014001">
    <property type="entry name" value="Helicase_ATP-bd"/>
</dbReference>
<dbReference type="Pfam" id="PF00271">
    <property type="entry name" value="Helicase_C"/>
    <property type="match status" value="1"/>
</dbReference>
<dbReference type="InterPro" id="IPR027417">
    <property type="entry name" value="P-loop_NTPase"/>
</dbReference>
<dbReference type="PANTHER" id="PTHR45766:SF6">
    <property type="entry name" value="SWI_SNF-RELATED MATRIX-ASSOCIATED ACTIN-DEPENDENT REGULATOR OF CHROMATIN SUBFAMILY A-LIKE PROTEIN 1"/>
    <property type="match status" value="1"/>
</dbReference>
<reference evidence="5" key="1">
    <citation type="submission" date="2017-02" db="EMBL/GenBank/DDBJ databases">
        <title>Comparative genomics and description of representatives of a novel lineage of planctomycetes thriving in anoxic sediments.</title>
        <authorList>
            <person name="Spring S."/>
            <person name="Bunk B."/>
            <person name="Sproer C."/>
        </authorList>
    </citation>
    <scope>NUCLEOTIDE SEQUENCE [LARGE SCALE GENOMIC DNA]</scope>
    <source>
        <strain evidence="5">SM-Chi-D1</strain>
    </source>
</reference>
<dbReference type="PROSITE" id="PS51192">
    <property type="entry name" value="HELICASE_ATP_BIND_1"/>
    <property type="match status" value="1"/>
</dbReference>
<dbReference type="InterPro" id="IPR000330">
    <property type="entry name" value="SNF2_N"/>
</dbReference>
<keyword evidence="1 4" id="KW-0378">Hydrolase</keyword>
<organism evidence="4 5">
    <name type="scientific">Limihaloglobus sulfuriphilus</name>
    <dbReference type="NCBI Taxonomy" id="1851148"/>
    <lineage>
        <taxon>Bacteria</taxon>
        <taxon>Pseudomonadati</taxon>
        <taxon>Planctomycetota</taxon>
        <taxon>Phycisphaerae</taxon>
        <taxon>Sedimentisphaerales</taxon>
        <taxon>Sedimentisphaeraceae</taxon>
        <taxon>Limihaloglobus</taxon>
    </lineage>
</organism>
<sequence length="1176" mass="135137">MNDVTPKMVALQQLISEGLCKWLESRLLKMSGKWWKEYVIPNLSYQQNEMVKRSNIKSLARLDLAALLRIFEKNWYNLSDKEPSLTPENKCYLHEMKIVRNRWAHVSSEGINAKDVNRDLDTIQRFAESWDENKLVQEAAGQLKKNLLKEVPSTPSEKSNLTTETMKKTATGLEIGNIICLKSDKNKKGAVTGIKLTDTEAIITVFIDGDNKIFYESQIEPAETSKQSKSTIDQLHRKLTALQLKNPSVDKLYSLNAARIDIVPYQFMPVMKIIKSEQPRILIADGVGVGKTIEAGLIMRELQARKEVESVLVICPKPLVTEKKWFSEMKRFDEDFTELDGKSLKYCLDETYKECWPQQHNKTILTYSLFSEITVEGDRKRHLKGIEDLADDIKFDMVIVDEAHHIRNSNTYGYRAVECFCRNAESVVFLTATPVQMGNSDLYTLLNLLRPDLIVDLDSFKYLVEPNPHINKALSFARIGGHDWQIKALNALQKAECTRYGQTAYKNTEFQNLTKKLNKDTLDSKARVSAISAIEGFHSFASIINRTRRRDIADFCVRNVETVEVDFTNEQRIFYDAILQFEIERLGRSHGGINIKWMTSTIRRQLSSCVYGLTPFIKEITDKKLSAIANCSISDDEIDLTGEDIEYLRSLSAEIEECLHKLPEQDPKYDALKKIVDQKISMPNNKLMIFSSFRHTLNYLAGKLKGAGIRIGLIHGDIPDEVRVTLRNRFEKDKTDEDAIDVLLFSEVGCEGLDYQFCDAMVNYDLPWNPMRIEQRIGRIDRRGQKSEAVAIYNLIVKGTIDADIYSRCLLRIGVFKESIGDCEEILGEITEKLRDIATNLELTDQQRQEKLKQLADNEVLQIEKQRELEDHQHQFFGLQVPTNNAQQKLESGESYWLSPQAIRLLVETYLLSRCGEGEYILGRQPLKTLRLSKEARQRLLADFKSLSLDKSRLNRQWQRWLEGADQVCRLTFDGECASDNREAQFIMPLHPLVKQAVMIVDTKKMSCLTVRVSTDITQPGEYRFMIFTWAKQGFVQDMELIAVCEDPDLEENLFALLQETVDYEYSGTVSKDDYSDVEKRHYTLWKNANKEHKQKTIEVCNIKLDSLRTSHNAKSAVLQSQLDSADNEKIRRMKQSQLENTEAAYQRRKSKIEEAKEKADIHTEPVAYGIIKIGH</sequence>
<keyword evidence="5" id="KW-1185">Reference proteome</keyword>
<evidence type="ECO:0000256" key="1">
    <source>
        <dbReference type="ARBA" id="ARBA00022801"/>
    </source>
</evidence>
<dbReference type="EMBL" id="CP019646">
    <property type="protein sequence ID" value="AQQ70061.1"/>
    <property type="molecule type" value="Genomic_DNA"/>
</dbReference>
<dbReference type="Proteomes" id="UP000188181">
    <property type="component" value="Chromosome"/>
</dbReference>
<dbReference type="Pfam" id="PF18731">
    <property type="entry name" value="HEPN_Swt1"/>
    <property type="match status" value="1"/>
</dbReference>
<feature type="domain" description="Helicase C-terminal" evidence="3">
    <location>
        <begin position="675"/>
        <end position="856"/>
    </location>
</feature>
<dbReference type="GO" id="GO:0016787">
    <property type="term" value="F:hydrolase activity"/>
    <property type="evidence" value="ECO:0007669"/>
    <property type="project" value="UniProtKB-KW"/>
</dbReference>
<dbReference type="EC" id="3.6.4.-" evidence="4"/>
<dbReference type="CDD" id="cd18793">
    <property type="entry name" value="SF2_C_SNF"/>
    <property type="match status" value="1"/>
</dbReference>
<dbReference type="InterPro" id="IPR041650">
    <property type="entry name" value="HEPN_Swt1"/>
</dbReference>
<evidence type="ECO:0000313" key="4">
    <source>
        <dbReference type="EMBL" id="AQQ70061.1"/>
    </source>
</evidence>
<dbReference type="Gene3D" id="3.40.50.10810">
    <property type="entry name" value="Tandem AAA-ATPase domain"/>
    <property type="match status" value="1"/>
</dbReference>
<dbReference type="PROSITE" id="PS51194">
    <property type="entry name" value="HELICASE_CTER"/>
    <property type="match status" value="1"/>
</dbReference>
<dbReference type="GO" id="GO:0005524">
    <property type="term" value="F:ATP binding"/>
    <property type="evidence" value="ECO:0007669"/>
    <property type="project" value="InterPro"/>
</dbReference>
<dbReference type="InterPro" id="IPR049730">
    <property type="entry name" value="SNF2/RAD54-like_C"/>
</dbReference>
<dbReference type="OrthoDB" id="9814088at2"/>
<dbReference type="InterPro" id="IPR001650">
    <property type="entry name" value="Helicase_C-like"/>
</dbReference>
<proteinExistence type="predicted"/>
<dbReference type="InterPro" id="IPR038718">
    <property type="entry name" value="SNF2-like_sf"/>
</dbReference>
<dbReference type="SUPFAM" id="SSF52540">
    <property type="entry name" value="P-loop containing nucleoside triphosphate hydrolases"/>
    <property type="match status" value="2"/>
</dbReference>
<name>A0A1Q2MBK4_9BACT</name>
<gene>
    <name evidence="4" type="primary">rapA</name>
    <name evidence="4" type="ORF">SMSP2_00399</name>
</gene>
<evidence type="ECO:0000259" key="3">
    <source>
        <dbReference type="PROSITE" id="PS51194"/>
    </source>
</evidence>
<dbReference type="SMART" id="SM00490">
    <property type="entry name" value="HELICc"/>
    <property type="match status" value="1"/>
</dbReference>